<dbReference type="EMBL" id="JBHSAM010000006">
    <property type="protein sequence ID" value="MFC4098426.1"/>
    <property type="molecule type" value="Genomic_DNA"/>
</dbReference>
<comment type="caution">
    <text evidence="4">The sequence shown here is derived from an EMBL/GenBank/DDBJ whole genome shotgun (WGS) entry which is preliminary data.</text>
</comment>
<name>A0ABV8JW62_9BACL</name>
<dbReference type="InterPro" id="IPR003658">
    <property type="entry name" value="Anti-sigma_ant"/>
</dbReference>
<evidence type="ECO:0000313" key="4">
    <source>
        <dbReference type="EMBL" id="MFC4098426.1"/>
    </source>
</evidence>
<gene>
    <name evidence="4" type="ORF">ACFOZ8_02015</name>
</gene>
<dbReference type="SUPFAM" id="SSF52091">
    <property type="entry name" value="SpoIIaa-like"/>
    <property type="match status" value="1"/>
</dbReference>
<evidence type="ECO:0000313" key="5">
    <source>
        <dbReference type="Proteomes" id="UP001595715"/>
    </source>
</evidence>
<proteinExistence type="inferred from homology"/>
<keyword evidence="5" id="KW-1185">Reference proteome</keyword>
<sequence>MEMSLQGDQLTIHLQGKIYVEQATTLREAVFEHLNGPCNSVIIDFKHVDFIDSSGLGVVVAIHKRLVSKHGRLTNKNIHGSVKKLFEMTRLDKVLNIE</sequence>
<dbReference type="InterPro" id="IPR036513">
    <property type="entry name" value="STAS_dom_sf"/>
</dbReference>
<dbReference type="Gene3D" id="3.30.750.24">
    <property type="entry name" value="STAS domain"/>
    <property type="match status" value="1"/>
</dbReference>
<dbReference type="NCBIfam" id="TIGR00377">
    <property type="entry name" value="ant_ant_sig"/>
    <property type="match status" value="1"/>
</dbReference>
<dbReference type="RefSeq" id="WP_377717169.1">
    <property type="nucleotide sequence ID" value="NZ_JBHSAM010000006.1"/>
</dbReference>
<evidence type="ECO:0000256" key="1">
    <source>
        <dbReference type="ARBA" id="ARBA00009013"/>
    </source>
</evidence>
<dbReference type="Pfam" id="PF01740">
    <property type="entry name" value="STAS"/>
    <property type="match status" value="1"/>
</dbReference>
<reference evidence="5" key="1">
    <citation type="journal article" date="2019" name="Int. J. Syst. Evol. Microbiol.">
        <title>The Global Catalogue of Microorganisms (GCM) 10K type strain sequencing project: providing services to taxonomists for standard genome sequencing and annotation.</title>
        <authorList>
            <consortium name="The Broad Institute Genomics Platform"/>
            <consortium name="The Broad Institute Genome Sequencing Center for Infectious Disease"/>
            <person name="Wu L."/>
            <person name="Ma J."/>
        </authorList>
    </citation>
    <scope>NUCLEOTIDE SEQUENCE [LARGE SCALE GENOMIC DNA]</scope>
    <source>
        <strain evidence="5">IBRC-M 10987</strain>
    </source>
</reference>
<dbReference type="Proteomes" id="UP001595715">
    <property type="component" value="Unassembled WGS sequence"/>
</dbReference>
<protein>
    <recommendedName>
        <fullName evidence="2">Anti-sigma factor antagonist</fullName>
    </recommendedName>
</protein>
<feature type="domain" description="STAS" evidence="3">
    <location>
        <begin position="1"/>
        <end position="98"/>
    </location>
</feature>
<dbReference type="PANTHER" id="PTHR33495">
    <property type="entry name" value="ANTI-SIGMA FACTOR ANTAGONIST TM_1081-RELATED-RELATED"/>
    <property type="match status" value="1"/>
</dbReference>
<dbReference type="CDD" id="cd07043">
    <property type="entry name" value="STAS_anti-anti-sigma_factors"/>
    <property type="match status" value="1"/>
</dbReference>
<dbReference type="PANTHER" id="PTHR33495:SF2">
    <property type="entry name" value="ANTI-SIGMA FACTOR ANTAGONIST TM_1081-RELATED"/>
    <property type="match status" value="1"/>
</dbReference>
<evidence type="ECO:0000256" key="2">
    <source>
        <dbReference type="RuleBase" id="RU003749"/>
    </source>
</evidence>
<dbReference type="InterPro" id="IPR002645">
    <property type="entry name" value="STAS_dom"/>
</dbReference>
<dbReference type="PROSITE" id="PS50801">
    <property type="entry name" value="STAS"/>
    <property type="match status" value="1"/>
</dbReference>
<accession>A0ABV8JW62</accession>
<organism evidence="4 5">
    <name type="scientific">Paenibacillus xanthanilyticus</name>
    <dbReference type="NCBI Taxonomy" id="1783531"/>
    <lineage>
        <taxon>Bacteria</taxon>
        <taxon>Bacillati</taxon>
        <taxon>Bacillota</taxon>
        <taxon>Bacilli</taxon>
        <taxon>Bacillales</taxon>
        <taxon>Paenibacillaceae</taxon>
        <taxon>Paenibacillus</taxon>
    </lineage>
</organism>
<comment type="similarity">
    <text evidence="1 2">Belongs to the anti-sigma-factor antagonist family.</text>
</comment>
<evidence type="ECO:0000259" key="3">
    <source>
        <dbReference type="PROSITE" id="PS50801"/>
    </source>
</evidence>